<keyword evidence="5" id="KW-0276">Fatty acid metabolism</keyword>
<dbReference type="InterPro" id="IPR013328">
    <property type="entry name" value="6PGD_dom2"/>
</dbReference>
<evidence type="ECO:0000256" key="12">
    <source>
        <dbReference type="PIRSR" id="PIRSR000105-2"/>
    </source>
</evidence>
<dbReference type="PROSITE" id="PS00067">
    <property type="entry name" value="3HCDH"/>
    <property type="match status" value="1"/>
</dbReference>
<feature type="binding site" evidence="13">
    <location>
        <position position="75"/>
    </location>
    <ligand>
        <name>CoA</name>
        <dbReference type="ChEBI" id="CHEBI:57287"/>
    </ligand>
</feature>
<comment type="subcellular location">
    <subcellularLocation>
        <location evidence="1">Mitochondrion matrix</location>
    </subcellularLocation>
</comment>
<feature type="binding site" evidence="13">
    <location>
        <position position="146"/>
    </location>
    <ligand>
        <name>CoA</name>
        <dbReference type="ChEBI" id="CHEBI:57287"/>
    </ligand>
</feature>
<evidence type="ECO:0000259" key="14">
    <source>
        <dbReference type="Pfam" id="PF00725"/>
    </source>
</evidence>
<sequence>MMSRNVFTCCRAIRTYATAPGLSTVGVVGMGAMGHGIAQMTAAAGYKVVAVDIDANMLSKGIKAVEDSLSKVAAKAVKDGKADKATAEKNAADVRSRITTSGDIGALSSCDLVIESIIEDLNIKKKFFADLGKVAGANAILASNTSSFPITQLGEASGRTSNFLGLHFFNPVQMMKLVEVIKTKDTKEDVYKLGFAFSKSIGKEPVACGDTPGFIVNRLLVPFLAQGLLMLDRGVASVQDIDVAMMYGAGMPMGPLTLADYVGLDVCMHILEGWTSQYPNEPAFVIPQPLKAKVAAGKLGRKTGEGFWKWEGDKPVAPAA</sequence>
<dbReference type="InterPro" id="IPR006108">
    <property type="entry name" value="3HC_DH_C"/>
</dbReference>
<evidence type="ECO:0000256" key="5">
    <source>
        <dbReference type="ARBA" id="ARBA00022832"/>
    </source>
</evidence>
<keyword evidence="9" id="KW-0496">Mitochondrion</keyword>
<evidence type="ECO:0000313" key="16">
    <source>
        <dbReference type="EMBL" id="AAO72312.1"/>
    </source>
</evidence>
<evidence type="ECO:0000256" key="10">
    <source>
        <dbReference type="ARBA" id="ARBA00049556"/>
    </source>
</evidence>
<dbReference type="Pfam" id="PF00725">
    <property type="entry name" value="3HCDH"/>
    <property type="match status" value="1"/>
</dbReference>
<feature type="binding site" evidence="12">
    <location>
        <position position="124"/>
    </location>
    <ligand>
        <name>NAD(+)</name>
        <dbReference type="ChEBI" id="CHEBI:57540"/>
    </ligand>
</feature>
<comment type="catalytic activity">
    <reaction evidence="10">
        <text>a (3S)-3-hydroxyacyl-CoA + NAD(+) = a 3-oxoacyl-CoA + NADH + H(+)</text>
        <dbReference type="Rhea" id="RHEA:22432"/>
        <dbReference type="ChEBI" id="CHEBI:15378"/>
        <dbReference type="ChEBI" id="CHEBI:57318"/>
        <dbReference type="ChEBI" id="CHEBI:57540"/>
        <dbReference type="ChEBI" id="CHEBI:57945"/>
        <dbReference type="ChEBI" id="CHEBI:90726"/>
        <dbReference type="EC" id="1.1.1.35"/>
    </reaction>
</comment>
<dbReference type="EC" id="1.1.1.35" evidence="4"/>
<dbReference type="AlphaFoldDB" id="Q84T13"/>
<dbReference type="PANTHER" id="PTHR43561">
    <property type="match status" value="1"/>
</dbReference>
<dbReference type="EMBL" id="AY223906">
    <property type="protein sequence ID" value="AAO72312.1"/>
    <property type="molecule type" value="mRNA"/>
</dbReference>
<evidence type="ECO:0000256" key="2">
    <source>
        <dbReference type="ARBA" id="ARBA00005005"/>
    </source>
</evidence>
<dbReference type="InterPro" id="IPR036291">
    <property type="entry name" value="NAD(P)-bd_dom_sf"/>
</dbReference>
<evidence type="ECO:0000256" key="8">
    <source>
        <dbReference type="ARBA" id="ARBA00023098"/>
    </source>
</evidence>
<dbReference type="GO" id="GO:0006635">
    <property type="term" value="P:fatty acid beta-oxidation"/>
    <property type="evidence" value="ECO:0007669"/>
    <property type="project" value="TreeGrafter"/>
</dbReference>
<dbReference type="InterPro" id="IPR052242">
    <property type="entry name" value="Mito_3-hydroxyacyl-CoA_DH"/>
</dbReference>
<organism evidence="16">
    <name type="scientific">Euglena gracilis</name>
    <dbReference type="NCBI Taxonomy" id="3039"/>
    <lineage>
        <taxon>Eukaryota</taxon>
        <taxon>Discoba</taxon>
        <taxon>Euglenozoa</taxon>
        <taxon>Euglenida</taxon>
        <taxon>Spirocuta</taxon>
        <taxon>Euglenophyceae</taxon>
        <taxon>Euglenales</taxon>
        <taxon>Euglenaceae</taxon>
        <taxon>Euglena</taxon>
    </lineage>
</organism>
<evidence type="ECO:0000256" key="11">
    <source>
        <dbReference type="PIRSR" id="PIRSR000105-1"/>
    </source>
</evidence>
<feature type="domain" description="3-hydroxyacyl-CoA dehydrogenase NAD binding" evidence="15">
    <location>
        <begin position="24"/>
        <end position="210"/>
    </location>
</feature>
<feature type="domain" description="3-hydroxyacyl-CoA dehydrogenase C-terminal" evidence="14">
    <location>
        <begin position="213"/>
        <end position="310"/>
    </location>
</feature>
<dbReference type="Gene3D" id="1.10.1040.10">
    <property type="entry name" value="N-(1-d-carboxylethyl)-l-norvaline Dehydrogenase, domain 2"/>
    <property type="match status" value="1"/>
</dbReference>
<comment type="similarity">
    <text evidence="3">Belongs to the 3-hydroxyacyl-CoA dehydrogenase family.</text>
</comment>
<dbReference type="Gene3D" id="3.40.50.720">
    <property type="entry name" value="NAD(P)-binding Rossmann-like Domain"/>
    <property type="match status" value="1"/>
</dbReference>
<dbReference type="InterPro" id="IPR006176">
    <property type="entry name" value="3-OHacyl-CoA_DH_NAD-bd"/>
</dbReference>
<dbReference type="InterPro" id="IPR006180">
    <property type="entry name" value="3-OHacyl-CoA_DH_CS"/>
</dbReference>
<feature type="binding site" evidence="12">
    <location>
        <position position="146"/>
    </location>
    <ligand>
        <name>NAD(+)</name>
        <dbReference type="ChEBI" id="CHEBI:57540"/>
    </ligand>
</feature>
<evidence type="ECO:0000259" key="15">
    <source>
        <dbReference type="Pfam" id="PF02737"/>
    </source>
</evidence>
<feature type="binding site" evidence="12">
    <location>
        <position position="119"/>
    </location>
    <ligand>
        <name>NAD(+)</name>
        <dbReference type="ChEBI" id="CHEBI:57540"/>
    </ligand>
</feature>
<feature type="binding site" evidence="12">
    <location>
        <position position="52"/>
    </location>
    <ligand>
        <name>NAD(+)</name>
        <dbReference type="ChEBI" id="CHEBI:57540"/>
    </ligand>
</feature>
<feature type="binding site" evidence="12">
    <location>
        <position position="302"/>
    </location>
    <ligand>
        <name>NAD(+)</name>
        <dbReference type="ChEBI" id="CHEBI:57540"/>
    </ligand>
</feature>
<dbReference type="GO" id="GO:0070403">
    <property type="term" value="F:NAD+ binding"/>
    <property type="evidence" value="ECO:0007669"/>
    <property type="project" value="InterPro"/>
</dbReference>
<dbReference type="PANTHER" id="PTHR43561:SF3">
    <property type="entry name" value="HYDROXYACYL-COENZYME A DEHYDROGENASE, MITOCHONDRIAL"/>
    <property type="match status" value="1"/>
</dbReference>
<evidence type="ECO:0000256" key="13">
    <source>
        <dbReference type="PIRSR" id="PIRSR000105-3"/>
    </source>
</evidence>
<keyword evidence="7 12" id="KW-0520">NAD</keyword>
<reference evidence="16" key="1">
    <citation type="submission" date="2003-01" db="EMBL/GenBank/DDBJ databases">
        <title>Euglena gracilis mRNA for L-3-Hydroxyacyl-CoA dehydrogenase subunit from the multifunctional beta-oxidation enzyme.</title>
        <authorList>
            <person name="Saeftel W."/>
            <person name="Winkler U."/>
        </authorList>
    </citation>
    <scope>NUCLEOTIDE SEQUENCE</scope>
    <source>
        <strain evidence="16">Klebs Z</strain>
    </source>
</reference>
<evidence type="ECO:0000256" key="1">
    <source>
        <dbReference type="ARBA" id="ARBA00004305"/>
    </source>
</evidence>
<proteinExistence type="evidence at transcript level"/>
<feature type="binding site" evidence="12">
    <location>
        <position position="170"/>
    </location>
    <ligand>
        <name>NAD(+)</name>
        <dbReference type="ChEBI" id="CHEBI:57540"/>
    </ligand>
</feature>
<evidence type="ECO:0000256" key="7">
    <source>
        <dbReference type="ARBA" id="ARBA00023027"/>
    </source>
</evidence>
<evidence type="ECO:0000256" key="3">
    <source>
        <dbReference type="ARBA" id="ARBA00009463"/>
    </source>
</evidence>
<dbReference type="FunFam" id="3.40.50.720:FF:000009">
    <property type="entry name" value="Fatty oxidation complex, alpha subunit"/>
    <property type="match status" value="1"/>
</dbReference>
<accession>Q84T13</accession>
<keyword evidence="8" id="KW-0443">Lipid metabolism</keyword>
<dbReference type="SUPFAM" id="SSF48179">
    <property type="entry name" value="6-phosphogluconate dehydrogenase C-terminal domain-like"/>
    <property type="match status" value="1"/>
</dbReference>
<feature type="binding site" evidence="13">
    <location>
        <position position="68"/>
    </location>
    <ligand>
        <name>CoA</name>
        <dbReference type="ChEBI" id="CHEBI:57287"/>
    </ligand>
</feature>
<dbReference type="InterPro" id="IPR008927">
    <property type="entry name" value="6-PGluconate_DH-like_C_sf"/>
</dbReference>
<dbReference type="GO" id="GO:0003857">
    <property type="term" value="F:(3S)-3-hydroxyacyl-CoA dehydrogenase (NAD+) activity"/>
    <property type="evidence" value="ECO:0007669"/>
    <property type="project" value="UniProtKB-EC"/>
</dbReference>
<evidence type="ECO:0000256" key="9">
    <source>
        <dbReference type="ARBA" id="ARBA00023128"/>
    </source>
</evidence>
<feature type="site" description="Important for catalytic activity" evidence="11">
    <location>
        <position position="167"/>
    </location>
</feature>
<dbReference type="Pfam" id="PF02737">
    <property type="entry name" value="3HCDH_N"/>
    <property type="match status" value="1"/>
</dbReference>
<comment type="pathway">
    <text evidence="2">Lipid metabolism; fatty acid beta-oxidation.</text>
</comment>
<evidence type="ECO:0000256" key="4">
    <source>
        <dbReference type="ARBA" id="ARBA00013000"/>
    </source>
</evidence>
<dbReference type="PIRSF" id="PIRSF000105">
    <property type="entry name" value="HCDH"/>
    <property type="match status" value="1"/>
</dbReference>
<dbReference type="GO" id="GO:0005759">
    <property type="term" value="C:mitochondrial matrix"/>
    <property type="evidence" value="ECO:0007669"/>
    <property type="project" value="UniProtKB-SubCell"/>
</dbReference>
<feature type="binding site" evidence="12">
    <location>
        <begin position="29"/>
        <end position="34"/>
    </location>
    <ligand>
        <name>NAD(+)</name>
        <dbReference type="ChEBI" id="CHEBI:57540"/>
    </ligand>
</feature>
<keyword evidence="6" id="KW-0560">Oxidoreductase</keyword>
<protein>
    <recommendedName>
        <fullName evidence="4">3-hydroxyacyl-CoA dehydrogenase</fullName>
        <ecNumber evidence="4">1.1.1.35</ecNumber>
    </recommendedName>
</protein>
<evidence type="ECO:0000256" key="6">
    <source>
        <dbReference type="ARBA" id="ARBA00023002"/>
    </source>
</evidence>
<name>Q84T13_EUGGR</name>
<dbReference type="SUPFAM" id="SSF51735">
    <property type="entry name" value="NAD(P)-binding Rossmann-fold domains"/>
    <property type="match status" value="1"/>
</dbReference>
<dbReference type="InterPro" id="IPR022694">
    <property type="entry name" value="3-OHacyl-CoA_DH"/>
</dbReference>